<organism evidence="6">
    <name type="scientific">Candidatus Methanomethylicus mesodigestus</name>
    <dbReference type="NCBI Taxonomy" id="1867258"/>
    <lineage>
        <taxon>Archaea</taxon>
        <taxon>Thermoproteota</taxon>
        <taxon>Methanosuratincolia</taxon>
        <taxon>Candidatus Methanomethylicales</taxon>
        <taxon>Candidatus Methanomethylicaceae</taxon>
        <taxon>Candidatus Methanomethylicus</taxon>
    </lineage>
</organism>
<dbReference type="PANTHER" id="PTHR43359:SF1">
    <property type="entry name" value="FORMATE HYDROGENLYASE SUBUNIT 4-RELATED"/>
    <property type="match status" value="1"/>
</dbReference>
<feature type="transmembrane region" description="Helical" evidence="5">
    <location>
        <begin position="335"/>
        <end position="354"/>
    </location>
</feature>
<dbReference type="GO" id="GO:0005886">
    <property type="term" value="C:plasma membrane"/>
    <property type="evidence" value="ECO:0007669"/>
    <property type="project" value="TreeGrafter"/>
</dbReference>
<dbReference type="Pfam" id="PF00146">
    <property type="entry name" value="NADHdh"/>
    <property type="match status" value="2"/>
</dbReference>
<feature type="transmembrane region" description="Helical" evidence="5">
    <location>
        <begin position="86"/>
        <end position="105"/>
    </location>
</feature>
<feature type="transmembrane region" description="Helical" evidence="5">
    <location>
        <begin position="280"/>
        <end position="298"/>
    </location>
</feature>
<feature type="transmembrane region" description="Helical" evidence="5">
    <location>
        <begin position="111"/>
        <end position="130"/>
    </location>
</feature>
<evidence type="ECO:0000256" key="2">
    <source>
        <dbReference type="ARBA" id="ARBA00022692"/>
    </source>
</evidence>
<keyword evidence="3 5" id="KW-1133">Transmembrane helix</keyword>
<proteinExistence type="predicted"/>
<protein>
    <submittedName>
        <fullName evidence="6">NADH-quinone oxidoreductase subunit M</fullName>
    </submittedName>
</protein>
<comment type="subcellular location">
    <subcellularLocation>
        <location evidence="1">Membrane</location>
        <topology evidence="1">Multi-pass membrane protein</topology>
    </subcellularLocation>
</comment>
<dbReference type="PANTHER" id="PTHR43359">
    <property type="entry name" value="FORMATE HYDROGENLYASE SUBUNIT 4"/>
    <property type="match status" value="1"/>
</dbReference>
<dbReference type="EMBL" id="DSTX01000006">
    <property type="protein sequence ID" value="HFK20479.1"/>
    <property type="molecule type" value="Genomic_DNA"/>
</dbReference>
<keyword evidence="4 5" id="KW-0472">Membrane</keyword>
<feature type="transmembrane region" description="Helical" evidence="5">
    <location>
        <begin position="223"/>
        <end position="243"/>
    </location>
</feature>
<evidence type="ECO:0000256" key="3">
    <source>
        <dbReference type="ARBA" id="ARBA00022989"/>
    </source>
</evidence>
<evidence type="ECO:0000256" key="4">
    <source>
        <dbReference type="ARBA" id="ARBA00023136"/>
    </source>
</evidence>
<dbReference type="AlphaFoldDB" id="A0A7C3J2B5"/>
<comment type="caution">
    <text evidence="6">The sequence shown here is derived from an EMBL/GenBank/DDBJ whole genome shotgun (WGS) entry which is preliminary data.</text>
</comment>
<evidence type="ECO:0000313" key="6">
    <source>
        <dbReference type="EMBL" id="HFK20479.1"/>
    </source>
</evidence>
<gene>
    <name evidence="6" type="ORF">ENS19_04270</name>
</gene>
<name>A0A7C3J2B5_9CREN</name>
<dbReference type="InterPro" id="IPR001694">
    <property type="entry name" value="NADH_UbQ_OxRdtase_su1/FPO"/>
</dbReference>
<evidence type="ECO:0000256" key="1">
    <source>
        <dbReference type="ARBA" id="ARBA00004141"/>
    </source>
</evidence>
<reference evidence="6" key="1">
    <citation type="journal article" date="2020" name="mSystems">
        <title>Genome- and Community-Level Interaction Insights into Carbon Utilization and Element Cycling Functions of Hydrothermarchaeota in Hydrothermal Sediment.</title>
        <authorList>
            <person name="Zhou Z."/>
            <person name="Liu Y."/>
            <person name="Xu W."/>
            <person name="Pan J."/>
            <person name="Luo Z.H."/>
            <person name="Li M."/>
        </authorList>
    </citation>
    <scope>NUCLEOTIDE SEQUENCE [LARGE SCALE GENOMIC DNA]</scope>
    <source>
        <strain evidence="6">SpSt-468</strain>
    </source>
</reference>
<evidence type="ECO:0000256" key="5">
    <source>
        <dbReference type="SAM" id="Phobius"/>
    </source>
</evidence>
<feature type="transmembrane region" description="Helical" evidence="5">
    <location>
        <begin position="12"/>
        <end position="37"/>
    </location>
</feature>
<dbReference type="InterPro" id="IPR052561">
    <property type="entry name" value="ComplexI_Subunit1"/>
</dbReference>
<feature type="transmembrane region" description="Helical" evidence="5">
    <location>
        <begin position="179"/>
        <end position="203"/>
    </location>
</feature>
<sequence>MEALRLSDLNTTLVFTAGLIASSIIAIAVGIAYSLILPGIERKVQARIQQRIGPPILTPGWWSVLKFMYKSKTEPIAQMPRFYKSLVYFGIAIVAFLFLFTTPYWWSVLGWGSILGIAGLLKLEEVLYVFMGSQSQSILSATMPVPDLAKGSKWVGIRREFIEQHSADRTLKMMAIGSIPLYLALIVPFVAARSVMLSNVILVQNAGYHSAPWYGIPLPSSPILFTLPGALAAIVYFLGFIMIMNEKPFSILKAKIDVIEGGVLEYAANLRASYYIMRNLLMFALSSIFVTIFLGIPFDPFTPSMMLLNMLLSLILPVAMSALVAFSPILTFRQIYPTTIGLSALGVLAMILSVSI</sequence>
<feature type="transmembrane region" description="Helical" evidence="5">
    <location>
        <begin position="304"/>
        <end position="326"/>
    </location>
</feature>
<keyword evidence="2 5" id="KW-0812">Transmembrane</keyword>
<accession>A0A7C3J2B5</accession>